<evidence type="ECO:0000256" key="2">
    <source>
        <dbReference type="ARBA" id="ARBA00022801"/>
    </source>
</evidence>
<dbReference type="InterPro" id="IPR029001">
    <property type="entry name" value="ITPase-like_fam"/>
</dbReference>
<organism evidence="4 5">
    <name type="scientific">Sporanaerobacter acetigenes DSM 13106</name>
    <dbReference type="NCBI Taxonomy" id="1123281"/>
    <lineage>
        <taxon>Bacteria</taxon>
        <taxon>Bacillati</taxon>
        <taxon>Bacillota</taxon>
        <taxon>Tissierellia</taxon>
        <taxon>Tissierellales</taxon>
        <taxon>Sporanaerobacteraceae</taxon>
        <taxon>Sporanaerobacter</taxon>
    </lineage>
</organism>
<accession>A0A1M5UXE9</accession>
<dbReference type="Pfam" id="PF02545">
    <property type="entry name" value="Maf"/>
    <property type="match status" value="1"/>
</dbReference>
<comment type="subcellular location">
    <subcellularLocation>
        <location evidence="3">Cytoplasm</location>
    </subcellularLocation>
</comment>
<dbReference type="GO" id="GO:0005737">
    <property type="term" value="C:cytoplasm"/>
    <property type="evidence" value="ECO:0007669"/>
    <property type="project" value="UniProtKB-SubCell"/>
</dbReference>
<dbReference type="GO" id="GO:0036218">
    <property type="term" value="F:dTTP diphosphatase activity"/>
    <property type="evidence" value="ECO:0007669"/>
    <property type="project" value="RHEA"/>
</dbReference>
<comment type="cofactor">
    <cofactor evidence="1 3">
        <name>a divalent metal cation</name>
        <dbReference type="ChEBI" id="CHEBI:60240"/>
    </cofactor>
</comment>
<dbReference type="SUPFAM" id="SSF52972">
    <property type="entry name" value="ITPase-like"/>
    <property type="match status" value="1"/>
</dbReference>
<sequence length="193" mass="21849">MKKIVLASASPRRRELIEKYNLKTEIVKSSIEEKIVEGELPEQVAMSLAYEKAYDVSKAFQDEEIIIGADTIVVFQNEILGKPKDYKDAFYMLKNLSSRTHYVITGIAIVKANTNVKVVDYEKTSVTFKSLTDDKIYRYLSTDEYKDKAGAYGIQGYGEILVEKIEGCYSNVVGLPISKLEMLLENYFGISLL</sequence>
<dbReference type="GO" id="GO:0036221">
    <property type="term" value="F:UTP diphosphatase activity"/>
    <property type="evidence" value="ECO:0007669"/>
    <property type="project" value="RHEA"/>
</dbReference>
<evidence type="ECO:0000313" key="5">
    <source>
        <dbReference type="Proteomes" id="UP000184389"/>
    </source>
</evidence>
<keyword evidence="3" id="KW-0546">Nucleotide metabolism</keyword>
<dbReference type="NCBIfam" id="TIGR00172">
    <property type="entry name" value="maf"/>
    <property type="match status" value="1"/>
</dbReference>
<dbReference type="PANTHER" id="PTHR43213:SF5">
    <property type="entry name" value="BIFUNCTIONAL DTTP_UTP PYROPHOSPHATASE_METHYLTRANSFERASE PROTEIN-RELATED"/>
    <property type="match status" value="1"/>
</dbReference>
<dbReference type="OrthoDB" id="9807767at2"/>
<dbReference type="PIRSF" id="PIRSF006305">
    <property type="entry name" value="Maf"/>
    <property type="match status" value="1"/>
</dbReference>
<feature type="active site" description="Proton acceptor" evidence="3">
    <location>
        <position position="70"/>
    </location>
</feature>
<keyword evidence="5" id="KW-1185">Reference proteome</keyword>
<feature type="site" description="Important for substrate specificity" evidence="3">
    <location>
        <position position="155"/>
    </location>
</feature>
<dbReference type="InterPro" id="IPR003697">
    <property type="entry name" value="Maf-like"/>
</dbReference>
<keyword evidence="2 3" id="KW-0378">Hydrolase</keyword>
<name>A0A1M5UXE9_9FIRM</name>
<comment type="catalytic activity">
    <reaction evidence="3">
        <text>UTP + H2O = UMP + diphosphate + H(+)</text>
        <dbReference type="Rhea" id="RHEA:29395"/>
        <dbReference type="ChEBI" id="CHEBI:15377"/>
        <dbReference type="ChEBI" id="CHEBI:15378"/>
        <dbReference type="ChEBI" id="CHEBI:33019"/>
        <dbReference type="ChEBI" id="CHEBI:46398"/>
        <dbReference type="ChEBI" id="CHEBI:57865"/>
        <dbReference type="EC" id="3.6.1.9"/>
    </reaction>
</comment>
<dbReference type="HAMAP" id="MF_00528">
    <property type="entry name" value="Maf"/>
    <property type="match status" value="1"/>
</dbReference>
<comment type="similarity">
    <text evidence="3">Belongs to the Maf family. YhdE subfamily.</text>
</comment>
<evidence type="ECO:0000256" key="1">
    <source>
        <dbReference type="ARBA" id="ARBA00001968"/>
    </source>
</evidence>
<evidence type="ECO:0000256" key="3">
    <source>
        <dbReference type="HAMAP-Rule" id="MF_00528"/>
    </source>
</evidence>
<evidence type="ECO:0000313" key="4">
    <source>
        <dbReference type="EMBL" id="SHH67662.1"/>
    </source>
</evidence>
<dbReference type="CDD" id="cd00555">
    <property type="entry name" value="Maf"/>
    <property type="match status" value="1"/>
</dbReference>
<gene>
    <name evidence="4" type="ORF">SAMN02745180_00806</name>
</gene>
<protein>
    <recommendedName>
        <fullName evidence="3">dTTP/UTP pyrophosphatase</fullName>
        <shortName evidence="3">dTTPase/UTPase</shortName>
        <ecNumber evidence="3">3.6.1.9</ecNumber>
    </recommendedName>
    <alternativeName>
        <fullName evidence="3">Nucleoside triphosphate pyrophosphatase</fullName>
    </alternativeName>
    <alternativeName>
        <fullName evidence="3">Nucleotide pyrophosphatase</fullName>
        <shortName evidence="3">Nucleotide PPase</shortName>
    </alternativeName>
</protein>
<dbReference type="EMBL" id="FQXR01000003">
    <property type="protein sequence ID" value="SHH67662.1"/>
    <property type="molecule type" value="Genomic_DNA"/>
</dbReference>
<feature type="site" description="Important for substrate specificity" evidence="3">
    <location>
        <position position="71"/>
    </location>
</feature>
<dbReference type="AlphaFoldDB" id="A0A1M5UXE9"/>
<dbReference type="STRING" id="1123281.SAMN02745180_00806"/>
<comment type="catalytic activity">
    <reaction evidence="3">
        <text>dTTP + H2O = dTMP + diphosphate + H(+)</text>
        <dbReference type="Rhea" id="RHEA:28534"/>
        <dbReference type="ChEBI" id="CHEBI:15377"/>
        <dbReference type="ChEBI" id="CHEBI:15378"/>
        <dbReference type="ChEBI" id="CHEBI:33019"/>
        <dbReference type="ChEBI" id="CHEBI:37568"/>
        <dbReference type="ChEBI" id="CHEBI:63528"/>
        <dbReference type="EC" id="3.6.1.9"/>
    </reaction>
</comment>
<keyword evidence="3" id="KW-0963">Cytoplasm</keyword>
<dbReference type="PANTHER" id="PTHR43213">
    <property type="entry name" value="BIFUNCTIONAL DTTP/UTP PYROPHOSPHATASE/METHYLTRANSFERASE PROTEIN-RELATED"/>
    <property type="match status" value="1"/>
</dbReference>
<dbReference type="Proteomes" id="UP000184389">
    <property type="component" value="Unassembled WGS sequence"/>
</dbReference>
<dbReference type="Gene3D" id="3.90.950.10">
    <property type="match status" value="1"/>
</dbReference>
<dbReference type="GO" id="GO:0009117">
    <property type="term" value="P:nucleotide metabolic process"/>
    <property type="evidence" value="ECO:0007669"/>
    <property type="project" value="UniProtKB-KW"/>
</dbReference>
<proteinExistence type="inferred from homology"/>
<comment type="function">
    <text evidence="3">Nucleoside triphosphate pyrophosphatase that hydrolyzes dTTP and UTP. May have a dual role in cell division arrest and in preventing the incorporation of modified nucleotides into cellular nucleic acids.</text>
</comment>
<dbReference type="RefSeq" id="WP_072743384.1">
    <property type="nucleotide sequence ID" value="NZ_FQXR01000003.1"/>
</dbReference>
<comment type="caution">
    <text evidence="3">Lacks conserved residue(s) required for the propagation of feature annotation.</text>
</comment>
<dbReference type="EC" id="3.6.1.9" evidence="3"/>
<reference evidence="4 5" key="1">
    <citation type="submission" date="2016-11" db="EMBL/GenBank/DDBJ databases">
        <authorList>
            <person name="Jaros S."/>
            <person name="Januszkiewicz K."/>
            <person name="Wedrychowicz H."/>
        </authorList>
    </citation>
    <scope>NUCLEOTIDE SEQUENCE [LARGE SCALE GENOMIC DNA]</scope>
    <source>
        <strain evidence="4 5">DSM 13106</strain>
    </source>
</reference>
<feature type="site" description="Important for substrate specificity" evidence="3">
    <location>
        <position position="12"/>
    </location>
</feature>